<dbReference type="InterPro" id="IPR050327">
    <property type="entry name" value="Proton-linked_MCT"/>
</dbReference>
<proteinExistence type="inferred from homology"/>
<evidence type="ECO:0000259" key="4">
    <source>
        <dbReference type="PROSITE" id="PS50850"/>
    </source>
</evidence>
<feature type="transmembrane region" description="Helical" evidence="3">
    <location>
        <begin position="73"/>
        <end position="94"/>
    </location>
</feature>
<dbReference type="InterPro" id="IPR011701">
    <property type="entry name" value="MFS"/>
</dbReference>
<feature type="transmembrane region" description="Helical" evidence="3">
    <location>
        <begin position="106"/>
        <end position="126"/>
    </location>
</feature>
<dbReference type="EMBL" id="JAIXMP010000018">
    <property type="protein sequence ID" value="KAI9258808.1"/>
    <property type="molecule type" value="Genomic_DNA"/>
</dbReference>
<dbReference type="Proteomes" id="UP001209540">
    <property type="component" value="Unassembled WGS sequence"/>
</dbReference>
<gene>
    <name evidence="5" type="ORF">BDA99DRAFT_514242</name>
</gene>
<sequence>MRSRNYMTIDNNNFNGGKHCEGQSSQEGHGKDTLLTSCSNGDSKYRKEMVVNHIPVDEEAISLHLPPVDGKRAWIVVIGLFLVTIFNGVMQEYYLRAKLFPEENLVMWLTFVGVLFEVFFRFFIFLGNIIYPLIGFKLVLILGITMMVGGLILSSLATSIWQLYLTYSLCCGTGAAVLTLTGYRILPQWFTKRLSTASGVFSASLGFGGIVLPPFTNRVNEILGPIWTYRILALIIFVCGLIGFSCIKERKATSLSKGNDNQKKRRQSINDMFGFDLLKNTNLVLWITMGPIYLCVVCIKATFIPSSVTAIGLSDVDGALAVTVSSIAGITGSIIIGILADKFGNLNIFIICTVIAALSVFLLWMMMHSLVGLMAFCVIHGLSCPAFFTVSTSVLISIVGREDYPKAVGLRALVTIFSIIGPFIATYLETLDTGMEPYFYCKFVSGAGYTICALLGLVIKLRMNPKLLAKI</sequence>
<evidence type="ECO:0000313" key="6">
    <source>
        <dbReference type="Proteomes" id="UP001209540"/>
    </source>
</evidence>
<dbReference type="InterPro" id="IPR020846">
    <property type="entry name" value="MFS_dom"/>
</dbReference>
<feature type="transmembrane region" description="Helical" evidence="3">
    <location>
        <begin position="318"/>
        <end position="339"/>
    </location>
</feature>
<dbReference type="AlphaFoldDB" id="A0AAD5JXD9"/>
<reference evidence="5" key="2">
    <citation type="submission" date="2023-02" db="EMBL/GenBank/DDBJ databases">
        <authorList>
            <consortium name="DOE Joint Genome Institute"/>
            <person name="Mondo S.J."/>
            <person name="Chang Y."/>
            <person name="Wang Y."/>
            <person name="Ahrendt S."/>
            <person name="Andreopoulos W."/>
            <person name="Barry K."/>
            <person name="Beard J."/>
            <person name="Benny G.L."/>
            <person name="Blankenship S."/>
            <person name="Bonito G."/>
            <person name="Cuomo C."/>
            <person name="Desiro A."/>
            <person name="Gervers K.A."/>
            <person name="Hundley H."/>
            <person name="Kuo A."/>
            <person name="LaButti K."/>
            <person name="Lang B.F."/>
            <person name="Lipzen A."/>
            <person name="O'Donnell K."/>
            <person name="Pangilinan J."/>
            <person name="Reynolds N."/>
            <person name="Sandor L."/>
            <person name="Smith M.W."/>
            <person name="Tsang A."/>
            <person name="Grigoriev I.V."/>
            <person name="Stajich J.E."/>
            <person name="Spatafora J.W."/>
        </authorList>
    </citation>
    <scope>NUCLEOTIDE SEQUENCE</scope>
    <source>
        <strain evidence="5">RSA 2281</strain>
    </source>
</reference>
<feature type="transmembrane region" description="Helical" evidence="3">
    <location>
        <begin position="227"/>
        <end position="247"/>
    </location>
</feature>
<feature type="transmembrane region" description="Helical" evidence="3">
    <location>
        <begin position="373"/>
        <end position="396"/>
    </location>
</feature>
<name>A0AAD5JXD9_9FUNG</name>
<evidence type="ECO:0000256" key="3">
    <source>
        <dbReference type="SAM" id="Phobius"/>
    </source>
</evidence>
<feature type="transmembrane region" description="Helical" evidence="3">
    <location>
        <begin position="408"/>
        <end position="425"/>
    </location>
</feature>
<evidence type="ECO:0000313" key="5">
    <source>
        <dbReference type="EMBL" id="KAI9258808.1"/>
    </source>
</evidence>
<dbReference type="GO" id="GO:0016020">
    <property type="term" value="C:membrane"/>
    <property type="evidence" value="ECO:0007669"/>
    <property type="project" value="UniProtKB-SubCell"/>
</dbReference>
<feature type="transmembrane region" description="Helical" evidence="3">
    <location>
        <begin position="283"/>
        <end position="306"/>
    </location>
</feature>
<feature type="transmembrane region" description="Helical" evidence="3">
    <location>
        <begin position="198"/>
        <end position="215"/>
    </location>
</feature>
<keyword evidence="3" id="KW-0812">Transmembrane</keyword>
<comment type="caution">
    <text evidence="5">The sequence shown here is derived from an EMBL/GenBank/DDBJ whole genome shotgun (WGS) entry which is preliminary data.</text>
</comment>
<comment type="subcellular location">
    <subcellularLocation>
        <location evidence="1">Membrane</location>
        <topology evidence="1">Multi-pass membrane protein</topology>
    </subcellularLocation>
</comment>
<protein>
    <submittedName>
        <fullName evidence="5">Major facilitator superfamily domain-containing protein</fullName>
    </submittedName>
</protein>
<feature type="transmembrane region" description="Helical" evidence="3">
    <location>
        <begin position="164"/>
        <end position="186"/>
    </location>
</feature>
<feature type="transmembrane region" description="Helical" evidence="3">
    <location>
        <begin position="138"/>
        <end position="158"/>
    </location>
</feature>
<reference evidence="5" key="1">
    <citation type="journal article" date="2022" name="IScience">
        <title>Evolution of zygomycete secretomes and the origins of terrestrial fungal ecologies.</title>
        <authorList>
            <person name="Chang Y."/>
            <person name="Wang Y."/>
            <person name="Mondo S."/>
            <person name="Ahrendt S."/>
            <person name="Andreopoulos W."/>
            <person name="Barry K."/>
            <person name="Beard J."/>
            <person name="Benny G.L."/>
            <person name="Blankenship S."/>
            <person name="Bonito G."/>
            <person name="Cuomo C."/>
            <person name="Desiro A."/>
            <person name="Gervers K.A."/>
            <person name="Hundley H."/>
            <person name="Kuo A."/>
            <person name="LaButti K."/>
            <person name="Lang B.F."/>
            <person name="Lipzen A."/>
            <person name="O'Donnell K."/>
            <person name="Pangilinan J."/>
            <person name="Reynolds N."/>
            <person name="Sandor L."/>
            <person name="Smith M.E."/>
            <person name="Tsang A."/>
            <person name="Grigoriev I.V."/>
            <person name="Stajich J.E."/>
            <person name="Spatafora J.W."/>
        </authorList>
    </citation>
    <scope>NUCLEOTIDE SEQUENCE</scope>
    <source>
        <strain evidence="5">RSA 2281</strain>
    </source>
</reference>
<evidence type="ECO:0000256" key="1">
    <source>
        <dbReference type="ARBA" id="ARBA00004141"/>
    </source>
</evidence>
<keyword evidence="3" id="KW-1133">Transmembrane helix</keyword>
<accession>A0AAD5JXD9</accession>
<organism evidence="5 6">
    <name type="scientific">Phascolomyces articulosus</name>
    <dbReference type="NCBI Taxonomy" id="60185"/>
    <lineage>
        <taxon>Eukaryota</taxon>
        <taxon>Fungi</taxon>
        <taxon>Fungi incertae sedis</taxon>
        <taxon>Mucoromycota</taxon>
        <taxon>Mucoromycotina</taxon>
        <taxon>Mucoromycetes</taxon>
        <taxon>Mucorales</taxon>
        <taxon>Lichtheimiaceae</taxon>
        <taxon>Phascolomyces</taxon>
    </lineage>
</organism>
<dbReference type="SUPFAM" id="SSF103473">
    <property type="entry name" value="MFS general substrate transporter"/>
    <property type="match status" value="1"/>
</dbReference>
<comment type="similarity">
    <text evidence="2">Belongs to the major facilitator superfamily. Monocarboxylate porter (TC 2.A.1.13) family.</text>
</comment>
<dbReference type="PANTHER" id="PTHR11360:SF284">
    <property type="entry name" value="EG:103B4.3 PROTEIN-RELATED"/>
    <property type="match status" value="1"/>
</dbReference>
<feature type="transmembrane region" description="Helical" evidence="3">
    <location>
        <begin position="437"/>
        <end position="459"/>
    </location>
</feature>
<dbReference type="GO" id="GO:0022857">
    <property type="term" value="F:transmembrane transporter activity"/>
    <property type="evidence" value="ECO:0007669"/>
    <property type="project" value="InterPro"/>
</dbReference>
<keyword evidence="3" id="KW-0472">Membrane</keyword>
<feature type="transmembrane region" description="Helical" evidence="3">
    <location>
        <begin position="346"/>
        <end position="367"/>
    </location>
</feature>
<dbReference type="PROSITE" id="PS50850">
    <property type="entry name" value="MFS"/>
    <property type="match status" value="1"/>
</dbReference>
<keyword evidence="6" id="KW-1185">Reference proteome</keyword>
<feature type="domain" description="Major facilitator superfamily (MFS) profile" evidence="4">
    <location>
        <begin position="274"/>
        <end position="471"/>
    </location>
</feature>
<dbReference type="Gene3D" id="1.20.1250.20">
    <property type="entry name" value="MFS general substrate transporter like domains"/>
    <property type="match status" value="2"/>
</dbReference>
<dbReference type="Pfam" id="PF07690">
    <property type="entry name" value="MFS_1"/>
    <property type="match status" value="2"/>
</dbReference>
<dbReference type="PANTHER" id="PTHR11360">
    <property type="entry name" value="MONOCARBOXYLATE TRANSPORTER"/>
    <property type="match status" value="1"/>
</dbReference>
<dbReference type="InterPro" id="IPR036259">
    <property type="entry name" value="MFS_trans_sf"/>
</dbReference>
<evidence type="ECO:0000256" key="2">
    <source>
        <dbReference type="ARBA" id="ARBA00006727"/>
    </source>
</evidence>